<accession>A0A8S1X145</accession>
<keyword evidence="1" id="KW-0812">Transmembrane</keyword>
<feature type="transmembrane region" description="Helical" evidence="1">
    <location>
        <begin position="72"/>
        <end position="96"/>
    </location>
</feature>
<evidence type="ECO:0000256" key="1">
    <source>
        <dbReference type="SAM" id="Phobius"/>
    </source>
</evidence>
<dbReference type="AlphaFoldDB" id="A0A8S1X145"/>
<feature type="transmembrane region" description="Helical" evidence="1">
    <location>
        <begin position="108"/>
        <end position="126"/>
    </location>
</feature>
<evidence type="ECO:0000313" key="2">
    <source>
        <dbReference type="EMBL" id="CAD8194139.1"/>
    </source>
</evidence>
<sequence length="139" mass="15241">MSFIGKVFLLAALLGYSYLLFTDPTLGKRFENKYVYLQQQAIVKQYIPADVFKHVPAVIAKQIVSGLLASSLLLFICGGFAVFPILGLLLQIAILSNPLFSADQYTQIECLKLIALIGGVIVWASSKCCSKQVPKPKTE</sequence>
<comment type="caution">
    <text evidence="2">The sequence shown here is derived from an EMBL/GenBank/DDBJ whole genome shotgun (WGS) entry which is preliminary data.</text>
</comment>
<organism evidence="2 3">
    <name type="scientific">Paramecium octaurelia</name>
    <dbReference type="NCBI Taxonomy" id="43137"/>
    <lineage>
        <taxon>Eukaryota</taxon>
        <taxon>Sar</taxon>
        <taxon>Alveolata</taxon>
        <taxon>Ciliophora</taxon>
        <taxon>Intramacronucleata</taxon>
        <taxon>Oligohymenophorea</taxon>
        <taxon>Peniculida</taxon>
        <taxon>Parameciidae</taxon>
        <taxon>Paramecium</taxon>
    </lineage>
</organism>
<keyword evidence="1" id="KW-0472">Membrane</keyword>
<keyword evidence="1" id="KW-1133">Transmembrane helix</keyword>
<dbReference type="OrthoDB" id="304631at2759"/>
<name>A0A8S1X145_PAROT</name>
<keyword evidence="3" id="KW-1185">Reference proteome</keyword>
<dbReference type="Proteomes" id="UP000683925">
    <property type="component" value="Unassembled WGS sequence"/>
</dbReference>
<proteinExistence type="predicted"/>
<dbReference type="OMA" id="WASSKCC"/>
<reference evidence="2" key="1">
    <citation type="submission" date="2021-01" db="EMBL/GenBank/DDBJ databases">
        <authorList>
            <consortium name="Genoscope - CEA"/>
            <person name="William W."/>
        </authorList>
    </citation>
    <scope>NUCLEOTIDE SEQUENCE</scope>
</reference>
<dbReference type="EMBL" id="CAJJDP010000106">
    <property type="protein sequence ID" value="CAD8194139.1"/>
    <property type="molecule type" value="Genomic_DNA"/>
</dbReference>
<protein>
    <submittedName>
        <fullName evidence="2">Uncharacterized protein</fullName>
    </submittedName>
</protein>
<gene>
    <name evidence="2" type="ORF">POCTA_138.1.T1060081</name>
</gene>
<evidence type="ECO:0000313" key="3">
    <source>
        <dbReference type="Proteomes" id="UP000683925"/>
    </source>
</evidence>